<dbReference type="InParanoid" id="A0A369KCS5"/>
<accession>A0A369KCS5</accession>
<dbReference type="AlphaFoldDB" id="A0A369KCS5"/>
<dbReference type="SUPFAM" id="SSF81383">
    <property type="entry name" value="F-box domain"/>
    <property type="match status" value="1"/>
</dbReference>
<gene>
    <name evidence="1" type="ORF">Hypma_007000</name>
</gene>
<dbReference type="EMBL" id="LUEZ02000005">
    <property type="protein sequence ID" value="RDB30465.1"/>
    <property type="molecule type" value="Genomic_DNA"/>
</dbReference>
<sequence length="488" mass="55383">MDDVPLAPRQLPITRHRKRQRAESPLFINHRPVLVEGHYSLQVHISIDFPMTQLIDDIILIVLTFCDICAVLAASQASRNLHALAFSQKVWRALVGDLCRRFFLDIPLGARLDDSSTDELVNLVKRIVHGPRSWTASKGSSQHGPTVMLQTLLKPETLHGPGIVAWPNQAQLLPGGAFVFYENWGKLECWAVETKKLIWTYAEEGTRWLDTFAVEATNGDYRNVIEILHLDLNTGNSRRLFNEHAHDTFYDNPFSSLRVQGDYALADVSMLDGESHQIILFEVSTLTARSFKLQQNEYDMDLVSGNLVMVSRDLKAPHKLLDIRLWRMANLFQLDNGTLLDAISPQIATSVKLTKQCRQLRFHIEAHPSPLCSNESRIWMLAFLSSSKFTLIRQYHVSHAEAQPLSMRCIKSDAKNVAKGLYDKWSDWSRISYAGHVHTDNKIYSLSNTKQPEIELPVLNEGGYAHLSAYSGALAYTKDENLVVTYYE</sequence>
<proteinExistence type="predicted"/>
<evidence type="ECO:0000313" key="2">
    <source>
        <dbReference type="Proteomes" id="UP000076154"/>
    </source>
</evidence>
<dbReference type="Proteomes" id="UP000076154">
    <property type="component" value="Unassembled WGS sequence"/>
</dbReference>
<name>A0A369KCS5_HYPMA</name>
<comment type="caution">
    <text evidence="1">The sequence shown here is derived from an EMBL/GenBank/DDBJ whole genome shotgun (WGS) entry which is preliminary data.</text>
</comment>
<organism evidence="1 2">
    <name type="scientific">Hypsizygus marmoreus</name>
    <name type="common">White beech mushroom</name>
    <name type="synonym">Agaricus marmoreus</name>
    <dbReference type="NCBI Taxonomy" id="39966"/>
    <lineage>
        <taxon>Eukaryota</taxon>
        <taxon>Fungi</taxon>
        <taxon>Dikarya</taxon>
        <taxon>Basidiomycota</taxon>
        <taxon>Agaricomycotina</taxon>
        <taxon>Agaricomycetes</taxon>
        <taxon>Agaricomycetidae</taxon>
        <taxon>Agaricales</taxon>
        <taxon>Tricholomatineae</taxon>
        <taxon>Lyophyllaceae</taxon>
        <taxon>Hypsizygus</taxon>
    </lineage>
</organism>
<evidence type="ECO:0008006" key="3">
    <source>
        <dbReference type="Google" id="ProtNLM"/>
    </source>
</evidence>
<protein>
    <recommendedName>
        <fullName evidence="3">F-box domain-containing protein</fullName>
    </recommendedName>
</protein>
<dbReference type="InterPro" id="IPR036047">
    <property type="entry name" value="F-box-like_dom_sf"/>
</dbReference>
<dbReference type="OrthoDB" id="2979184at2759"/>
<reference evidence="1" key="1">
    <citation type="submission" date="2018-04" db="EMBL/GenBank/DDBJ databases">
        <title>Whole genome sequencing of Hypsizygus marmoreus.</title>
        <authorList>
            <person name="Choi I.-G."/>
            <person name="Min B."/>
            <person name="Kim J.-G."/>
            <person name="Kim S."/>
            <person name="Oh Y.-L."/>
            <person name="Kong W.-S."/>
            <person name="Park H."/>
            <person name="Jeong J."/>
            <person name="Song E.-S."/>
        </authorList>
    </citation>
    <scope>NUCLEOTIDE SEQUENCE [LARGE SCALE GENOMIC DNA]</scope>
    <source>
        <strain evidence="1">51987-8</strain>
    </source>
</reference>
<keyword evidence="2" id="KW-1185">Reference proteome</keyword>
<evidence type="ECO:0000313" key="1">
    <source>
        <dbReference type="EMBL" id="RDB30465.1"/>
    </source>
</evidence>